<dbReference type="Proteomes" id="UP000324897">
    <property type="component" value="Chromosome 2"/>
</dbReference>
<evidence type="ECO:0000313" key="2">
    <source>
        <dbReference type="Proteomes" id="UP000324897"/>
    </source>
</evidence>
<evidence type="ECO:0008006" key="3">
    <source>
        <dbReference type="Google" id="ProtNLM"/>
    </source>
</evidence>
<dbReference type="Gramene" id="TVU25895">
    <property type="protein sequence ID" value="TVU25895"/>
    <property type="gene ID" value="EJB05_28414"/>
</dbReference>
<keyword evidence="2" id="KW-1185">Reference proteome</keyword>
<proteinExistence type="predicted"/>
<accession>A0A5J9UQV4</accession>
<dbReference type="AlphaFoldDB" id="A0A5J9UQV4"/>
<gene>
    <name evidence="1" type="ORF">EJB05_28414</name>
</gene>
<dbReference type="OrthoDB" id="10577852at2759"/>
<name>A0A5J9UQV4_9POAL</name>
<comment type="caution">
    <text evidence="1">The sequence shown here is derived from an EMBL/GenBank/DDBJ whole genome shotgun (WGS) entry which is preliminary data.</text>
</comment>
<dbReference type="EMBL" id="RWGY01000013">
    <property type="protein sequence ID" value="TVU25895.1"/>
    <property type="molecule type" value="Genomic_DNA"/>
</dbReference>
<feature type="non-terminal residue" evidence="1">
    <location>
        <position position="1"/>
    </location>
</feature>
<evidence type="ECO:0000313" key="1">
    <source>
        <dbReference type="EMBL" id="TVU25895.1"/>
    </source>
</evidence>
<reference evidence="1 2" key="1">
    <citation type="journal article" date="2019" name="Sci. Rep.">
        <title>A high-quality genome of Eragrostis curvula grass provides insights into Poaceae evolution and supports new strategies to enhance forage quality.</title>
        <authorList>
            <person name="Carballo J."/>
            <person name="Santos B.A.C.M."/>
            <person name="Zappacosta D."/>
            <person name="Garbus I."/>
            <person name="Selva J.P."/>
            <person name="Gallo C.A."/>
            <person name="Diaz A."/>
            <person name="Albertini E."/>
            <person name="Caccamo M."/>
            <person name="Echenique V."/>
        </authorList>
    </citation>
    <scope>NUCLEOTIDE SEQUENCE [LARGE SCALE GENOMIC DNA]</scope>
    <source>
        <strain evidence="2">cv. Victoria</strain>
        <tissue evidence="1">Leaf</tissue>
    </source>
</reference>
<organism evidence="1 2">
    <name type="scientific">Eragrostis curvula</name>
    <name type="common">weeping love grass</name>
    <dbReference type="NCBI Taxonomy" id="38414"/>
    <lineage>
        <taxon>Eukaryota</taxon>
        <taxon>Viridiplantae</taxon>
        <taxon>Streptophyta</taxon>
        <taxon>Embryophyta</taxon>
        <taxon>Tracheophyta</taxon>
        <taxon>Spermatophyta</taxon>
        <taxon>Magnoliopsida</taxon>
        <taxon>Liliopsida</taxon>
        <taxon>Poales</taxon>
        <taxon>Poaceae</taxon>
        <taxon>PACMAD clade</taxon>
        <taxon>Chloridoideae</taxon>
        <taxon>Eragrostideae</taxon>
        <taxon>Eragrostidinae</taxon>
        <taxon>Eragrostis</taxon>
    </lineage>
</organism>
<sequence>MAAKRLQQLNDDSTTPLFEVTYMHEHTCNAEPVPPPDVVDATGPPDASGGGFVLNFGSSGAGGHHRDVLMPEKRQQYHHQTVPPSPFSTMGFSSFSNSQLHEMPDDFYPPNVPPPPDCCLQWSRGRRRRRCQAMRVTCSRHGTRSTEASMIMFLILKACSVRPWRVFIDRTIS</sequence>
<protein>
    <recommendedName>
        <fullName evidence="3">WRKY domain-containing protein</fullName>
    </recommendedName>
</protein>